<keyword evidence="2" id="KW-1185">Reference proteome</keyword>
<organism evidence="1 2">
    <name type="scientific">Dyadobacter jejuensis</name>
    <dbReference type="NCBI Taxonomy" id="1082580"/>
    <lineage>
        <taxon>Bacteria</taxon>
        <taxon>Pseudomonadati</taxon>
        <taxon>Bacteroidota</taxon>
        <taxon>Cytophagia</taxon>
        <taxon>Cytophagales</taxon>
        <taxon>Spirosomataceae</taxon>
        <taxon>Dyadobacter</taxon>
    </lineage>
</organism>
<reference evidence="1 2" key="1">
    <citation type="submission" date="2018-03" db="EMBL/GenBank/DDBJ databases">
        <title>Genomic Encyclopedia of Archaeal and Bacterial Type Strains, Phase II (KMG-II): from individual species to whole genera.</title>
        <authorList>
            <person name="Goeker M."/>
        </authorList>
    </citation>
    <scope>NUCLEOTIDE SEQUENCE [LARGE SCALE GENOMIC DNA]</scope>
    <source>
        <strain evidence="1 2">DSM 100346</strain>
    </source>
</reference>
<sequence length="79" mass="8953">MRHESRTLLASSSSSNITFYIDLYTRICDMFIAYLVLDWGTLSASRCRTIKLIGRGMFFVERARPQTAYCGVLHISGPS</sequence>
<proteinExistence type="predicted"/>
<protein>
    <submittedName>
        <fullName evidence="1">Uncharacterized protein</fullName>
    </submittedName>
</protein>
<evidence type="ECO:0000313" key="2">
    <source>
        <dbReference type="Proteomes" id="UP000245880"/>
    </source>
</evidence>
<comment type="caution">
    <text evidence="1">The sequence shown here is derived from an EMBL/GenBank/DDBJ whole genome shotgun (WGS) entry which is preliminary data.</text>
</comment>
<accession>A0A316ANZ5</accession>
<dbReference type="AlphaFoldDB" id="A0A316ANZ5"/>
<evidence type="ECO:0000313" key="1">
    <source>
        <dbReference type="EMBL" id="PWJ58864.1"/>
    </source>
</evidence>
<dbReference type="Proteomes" id="UP000245880">
    <property type="component" value="Unassembled WGS sequence"/>
</dbReference>
<name>A0A316ANZ5_9BACT</name>
<dbReference type="EMBL" id="QGDT01000003">
    <property type="protein sequence ID" value="PWJ58864.1"/>
    <property type="molecule type" value="Genomic_DNA"/>
</dbReference>
<gene>
    <name evidence="1" type="ORF">CLV98_103231</name>
</gene>